<sequence length="319" mass="37799">MVFTDATWKYFSLTQFEIRSALAKSESSVPYEYEGESFFEAYSFLFDIWMNQKSIRQISTSSRTGREKLMKWEKEFVRYGTIGLLPKISQRNIDPQLEKLIILIKTSRPHERANYTLKIANALGFQGVTLDLIRKAQRCHGYGQRLDDKDILYYQGLQHIISSIEKQKQKKIILHDNQNKKDTFYNYNKDHMQQRVELFKRLSSCRKQRKIRPILKEFGISPNRFYDLKNRYMAYGIWGLVDLVQKGCPGEKISAEVELQIIEEKLMYPELSTNKMIAKLKLKCSKSNVQKIYTRWGLAKIKIRLKFVELFLNLFQQIQ</sequence>
<accession>A0A1V1P9U2</accession>
<dbReference type="SUPFAM" id="SSF46689">
    <property type="entry name" value="Homeodomain-like"/>
    <property type="match status" value="1"/>
</dbReference>
<protein>
    <submittedName>
        <fullName evidence="1">Uncharacterized protein</fullName>
    </submittedName>
</protein>
<proteinExistence type="predicted"/>
<comment type="caution">
    <text evidence="1">The sequence shown here is derived from an EMBL/GenBank/DDBJ whole genome shotgun (WGS) entry which is preliminary data.</text>
</comment>
<organism evidence="1 2">
    <name type="scientific">Candidatus Magnetoglobus multicellularis str. Araruama</name>
    <dbReference type="NCBI Taxonomy" id="890399"/>
    <lineage>
        <taxon>Bacteria</taxon>
        <taxon>Pseudomonadati</taxon>
        <taxon>Thermodesulfobacteriota</taxon>
        <taxon>Desulfobacteria</taxon>
        <taxon>Desulfobacterales</taxon>
        <taxon>Desulfobacteraceae</taxon>
        <taxon>Candidatus Magnetoglobus</taxon>
    </lineage>
</organism>
<evidence type="ECO:0000313" key="1">
    <source>
        <dbReference type="EMBL" id="ETR71590.1"/>
    </source>
</evidence>
<gene>
    <name evidence="1" type="ORF">OMM_02378</name>
</gene>
<dbReference type="InterPro" id="IPR009057">
    <property type="entry name" value="Homeodomain-like_sf"/>
</dbReference>
<dbReference type="Proteomes" id="UP000189670">
    <property type="component" value="Unassembled WGS sequence"/>
</dbReference>
<name>A0A1V1P9U2_9BACT</name>
<dbReference type="EMBL" id="ATBP01000250">
    <property type="protein sequence ID" value="ETR71590.1"/>
    <property type="molecule type" value="Genomic_DNA"/>
</dbReference>
<evidence type="ECO:0000313" key="2">
    <source>
        <dbReference type="Proteomes" id="UP000189670"/>
    </source>
</evidence>
<reference evidence="2" key="1">
    <citation type="submission" date="2012-11" db="EMBL/GenBank/DDBJ databases">
        <authorList>
            <person name="Lucero-Rivera Y.E."/>
            <person name="Tovar-Ramirez D."/>
        </authorList>
    </citation>
    <scope>NUCLEOTIDE SEQUENCE [LARGE SCALE GENOMIC DNA]</scope>
    <source>
        <strain evidence="2">Araruama</strain>
    </source>
</reference>
<dbReference type="AlphaFoldDB" id="A0A1V1P9U2"/>